<keyword evidence="10" id="KW-1185">Reference proteome</keyword>
<dbReference type="InterPro" id="IPR051574">
    <property type="entry name" value="ZnF_E-box_Homeobox"/>
</dbReference>
<dbReference type="InterPro" id="IPR036236">
    <property type="entry name" value="Znf_C2H2_sf"/>
</dbReference>
<evidence type="ECO:0000256" key="8">
    <source>
        <dbReference type="PROSITE-ProRule" id="PRU00042"/>
    </source>
</evidence>
<evidence type="ECO:0000313" key="10">
    <source>
        <dbReference type="Proteomes" id="UP000694866"/>
    </source>
</evidence>
<accession>A0A9R1TDT4</accession>
<feature type="domain" description="C2H2-type" evidence="9">
    <location>
        <begin position="278"/>
        <end position="305"/>
    </location>
</feature>
<evidence type="ECO:0000256" key="6">
    <source>
        <dbReference type="ARBA" id="ARBA00023125"/>
    </source>
</evidence>
<keyword evidence="7" id="KW-0539">Nucleus</keyword>
<reference evidence="11" key="1">
    <citation type="submission" date="2025-08" db="UniProtKB">
        <authorList>
            <consortium name="RefSeq"/>
        </authorList>
    </citation>
    <scope>IDENTIFICATION</scope>
    <source>
        <strain evidence="11">USDA-PBARC FA_bdor</strain>
        <tissue evidence="11">Whole organism</tissue>
    </source>
</reference>
<dbReference type="GO" id="GO:0000981">
    <property type="term" value="F:DNA-binding transcription factor activity, RNA polymerase II-specific"/>
    <property type="evidence" value="ECO:0007669"/>
    <property type="project" value="TreeGrafter"/>
</dbReference>
<keyword evidence="3" id="KW-0677">Repeat</keyword>
<feature type="domain" description="C2H2-type" evidence="9">
    <location>
        <begin position="393"/>
        <end position="421"/>
    </location>
</feature>
<evidence type="ECO:0000256" key="7">
    <source>
        <dbReference type="ARBA" id="ARBA00023242"/>
    </source>
</evidence>
<evidence type="ECO:0000259" key="9">
    <source>
        <dbReference type="PROSITE" id="PS50157"/>
    </source>
</evidence>
<name>A0A9R1TDT4_9HYME</name>
<sequence>MSDTMEGLMADQEGQEKCKIWVKSQTQLLEPSAPSLKREAACDLEEYFETDSEFDSVSECGAKKRRFGIQVKKEVLNLVCEWKNCSFKSCSIDRFLSHVATHVPDLEIKLNDSGDQVYACQWHDCGFENGISEEITRHVNFHAYHTKLKCIGSNIRERIKLPKCHRENLGLHVFNISSPQLCQWEECLKLFNNFQLFLYHIIQHLESNPRGNKVEGGVRCKWTGCTAKFPSVYKLKDHIKCHTKEKIVACPDCGNVFASNTKFHDHCRRQIPLEVQGFQCSYCTKFYPTEAILREHMRFHVFNHKCKICDMSCESPSSLVKHIRYRHVSARPFPCQLCSHSAKSQQDLDSHMTVHTSGPNFFCNYEGCTYTCKNAYVFDKHIERVHSSEVRWYCCHECPIKYRKSYTLTKHLVDVHNLQWPSGHKKFQYIREHDGCYRLQRFRYEGIDDDAAGSVSELEIDDPPKEYKIKVSRKNSKRGIPNFEIVEDTGEDDSNVALEVNTDAEDSAGKSMPVISNILISIDEMDAYGNIINSKIIKTQETTELPPSDEPPVILT</sequence>
<dbReference type="SMART" id="SM00355">
    <property type="entry name" value="ZnF_C2H2"/>
    <property type="match status" value="10"/>
</dbReference>
<dbReference type="AlphaFoldDB" id="A0A9R1TDT4"/>
<evidence type="ECO:0000256" key="5">
    <source>
        <dbReference type="ARBA" id="ARBA00022833"/>
    </source>
</evidence>
<evidence type="ECO:0000256" key="1">
    <source>
        <dbReference type="ARBA" id="ARBA00004123"/>
    </source>
</evidence>
<evidence type="ECO:0000313" key="11">
    <source>
        <dbReference type="RefSeq" id="XP_011307228.1"/>
    </source>
</evidence>
<dbReference type="InterPro" id="IPR013087">
    <property type="entry name" value="Znf_C2H2_type"/>
</dbReference>
<dbReference type="OrthoDB" id="10260596at2759"/>
<proteinExistence type="predicted"/>
<feature type="domain" description="C2H2-type" evidence="9">
    <location>
        <begin position="304"/>
        <end position="332"/>
    </location>
</feature>
<dbReference type="PANTHER" id="PTHR24391:SF18">
    <property type="entry name" value="EG:115C2.6 PROTEIN"/>
    <property type="match status" value="1"/>
</dbReference>
<dbReference type="GO" id="GO:0008270">
    <property type="term" value="F:zinc ion binding"/>
    <property type="evidence" value="ECO:0007669"/>
    <property type="project" value="UniProtKB-KW"/>
</dbReference>
<keyword evidence="6" id="KW-0238">DNA-binding</keyword>
<dbReference type="RefSeq" id="XP_011307228.1">
    <property type="nucleotide sequence ID" value="XM_011308926.1"/>
</dbReference>
<dbReference type="SUPFAM" id="SSF57667">
    <property type="entry name" value="beta-beta-alpha zinc fingers"/>
    <property type="match status" value="3"/>
</dbReference>
<feature type="domain" description="C2H2-type" evidence="9">
    <location>
        <begin position="218"/>
        <end position="247"/>
    </location>
</feature>
<keyword evidence="5" id="KW-0862">Zinc</keyword>
<dbReference type="GeneID" id="105268981"/>
<evidence type="ECO:0000256" key="3">
    <source>
        <dbReference type="ARBA" id="ARBA00022737"/>
    </source>
</evidence>
<dbReference type="Pfam" id="PF00096">
    <property type="entry name" value="zf-C2H2"/>
    <property type="match status" value="1"/>
</dbReference>
<dbReference type="PROSITE" id="PS50157">
    <property type="entry name" value="ZINC_FINGER_C2H2_2"/>
    <property type="match status" value="5"/>
</dbReference>
<dbReference type="CTD" id="25988"/>
<dbReference type="GO" id="GO:0005634">
    <property type="term" value="C:nucleus"/>
    <property type="evidence" value="ECO:0007669"/>
    <property type="project" value="UniProtKB-SubCell"/>
</dbReference>
<dbReference type="Proteomes" id="UP000694866">
    <property type="component" value="Unplaced"/>
</dbReference>
<organism evidence="10 11">
    <name type="scientific">Fopius arisanus</name>
    <dbReference type="NCBI Taxonomy" id="64838"/>
    <lineage>
        <taxon>Eukaryota</taxon>
        <taxon>Metazoa</taxon>
        <taxon>Ecdysozoa</taxon>
        <taxon>Arthropoda</taxon>
        <taxon>Hexapoda</taxon>
        <taxon>Insecta</taxon>
        <taxon>Pterygota</taxon>
        <taxon>Neoptera</taxon>
        <taxon>Endopterygota</taxon>
        <taxon>Hymenoptera</taxon>
        <taxon>Apocrita</taxon>
        <taxon>Ichneumonoidea</taxon>
        <taxon>Braconidae</taxon>
        <taxon>Opiinae</taxon>
        <taxon>Fopius</taxon>
    </lineage>
</organism>
<dbReference type="GO" id="GO:0000978">
    <property type="term" value="F:RNA polymerase II cis-regulatory region sequence-specific DNA binding"/>
    <property type="evidence" value="ECO:0007669"/>
    <property type="project" value="TreeGrafter"/>
</dbReference>
<dbReference type="PANTHER" id="PTHR24391">
    <property type="entry name" value="HISTONE H4 TRANSCRIPTION FACTOR-RELATED"/>
    <property type="match status" value="1"/>
</dbReference>
<dbReference type="Gene3D" id="3.30.160.60">
    <property type="entry name" value="Classic Zinc Finger"/>
    <property type="match status" value="4"/>
</dbReference>
<comment type="subcellular location">
    <subcellularLocation>
        <location evidence="1">Nucleus</location>
    </subcellularLocation>
</comment>
<gene>
    <name evidence="11" type="primary">Hinfp</name>
</gene>
<evidence type="ECO:0000256" key="2">
    <source>
        <dbReference type="ARBA" id="ARBA00022723"/>
    </source>
</evidence>
<dbReference type="GO" id="GO:0045892">
    <property type="term" value="P:negative regulation of DNA-templated transcription"/>
    <property type="evidence" value="ECO:0007669"/>
    <property type="project" value="UniProtKB-ARBA"/>
</dbReference>
<dbReference type="PROSITE" id="PS00028">
    <property type="entry name" value="ZINC_FINGER_C2H2_1"/>
    <property type="match status" value="6"/>
</dbReference>
<protein>
    <submittedName>
        <fullName evidence="11">Histone H4 transcription factor</fullName>
    </submittedName>
</protein>
<feature type="domain" description="C2H2-type" evidence="9">
    <location>
        <begin position="333"/>
        <end position="360"/>
    </location>
</feature>
<keyword evidence="4 8" id="KW-0863">Zinc-finger</keyword>
<evidence type="ECO:0000256" key="4">
    <source>
        <dbReference type="ARBA" id="ARBA00022771"/>
    </source>
</evidence>
<dbReference type="KEGG" id="fas:105268981"/>
<keyword evidence="2" id="KW-0479">Metal-binding</keyword>